<dbReference type="InterPro" id="IPR012336">
    <property type="entry name" value="Thioredoxin-like_fold"/>
</dbReference>
<dbReference type="EMBL" id="LWQS01000047">
    <property type="protein sequence ID" value="OAN46189.1"/>
    <property type="molecule type" value="Genomic_DNA"/>
</dbReference>
<dbReference type="CDD" id="cd02973">
    <property type="entry name" value="TRX_GRX_like"/>
    <property type="match status" value="1"/>
</dbReference>
<protein>
    <submittedName>
        <fullName evidence="2">Glutaredoxin</fullName>
    </submittedName>
</protein>
<comment type="caution">
    <text evidence="2">The sequence shown here is derived from an EMBL/GenBank/DDBJ whole genome shotgun (WGS) entry which is preliminary data.</text>
</comment>
<dbReference type="OrthoDB" id="9806179at2"/>
<dbReference type="Proteomes" id="UP000078287">
    <property type="component" value="Unassembled WGS sequence"/>
</dbReference>
<dbReference type="Gene3D" id="3.40.30.80">
    <property type="match status" value="1"/>
</dbReference>
<reference evidence="2 3" key="1">
    <citation type="submission" date="2016-04" db="EMBL/GenBank/DDBJ databases">
        <title>Chloroflexus islandicus sp. nov., a thermophilic filamentous anoxygenic phototrophic bacterium from geyser Strokkur (Iceland).</title>
        <authorList>
            <person name="Gaisin V.A."/>
            <person name="Kalashnikov A.M."/>
            <person name="Sukhacheva M.V."/>
            <person name="Grouzdev D.S."/>
            <person name="Ivanov T.M."/>
            <person name="Kuznetsov B."/>
            <person name="Gorlenko V.M."/>
        </authorList>
    </citation>
    <scope>NUCLEOTIDE SEQUENCE [LARGE SCALE GENOMIC DNA]</scope>
    <source>
        <strain evidence="3">isl-2</strain>
    </source>
</reference>
<feature type="domain" description="Thioredoxin-like fold" evidence="1">
    <location>
        <begin position="136"/>
        <end position="211"/>
    </location>
</feature>
<gene>
    <name evidence="2" type="ORF">A6A03_13065</name>
</gene>
<name>A0A178MBQ3_9CHLR</name>
<dbReference type="RefSeq" id="WP_066786172.1">
    <property type="nucleotide sequence ID" value="NZ_LWQS01000047.1"/>
</dbReference>
<dbReference type="NCBIfam" id="TIGR02187">
    <property type="entry name" value="PDO_seleno_TRX"/>
    <property type="match status" value="1"/>
</dbReference>
<sequence length="220" mass="23929">MALMQEKDRKAVREAFAGLNRPVEIVLFTSEESGEYSDVTHELLQEVVALNPLLRLSVYDLDKDGAYAAELGVDKAPGIVFLVGEERKNHGLRFAGLPSGYEFASLIEAIRLAGGATQPDLQPATMELLDTIKAPMHLQVFVTPTCPYCPRAVVMAYRLALANPYITAEGIEVTEFPELGDRYAVMGVPKTVIDDLVHIEGAVPEGMMANKLREAIVAAA</sequence>
<dbReference type="PANTHER" id="PTHR37170">
    <property type="entry name" value="GLUTAREDOXIN-RELATED"/>
    <property type="match status" value="1"/>
</dbReference>
<evidence type="ECO:0000313" key="3">
    <source>
        <dbReference type="Proteomes" id="UP000078287"/>
    </source>
</evidence>
<proteinExistence type="predicted"/>
<evidence type="ECO:0000259" key="1">
    <source>
        <dbReference type="Pfam" id="PF13192"/>
    </source>
</evidence>
<dbReference type="InterPro" id="IPR011903">
    <property type="entry name" value="TON_0319-like"/>
</dbReference>
<dbReference type="Pfam" id="PF13192">
    <property type="entry name" value="Thioredoxin_3"/>
    <property type="match status" value="1"/>
</dbReference>
<dbReference type="SUPFAM" id="SSF52833">
    <property type="entry name" value="Thioredoxin-like"/>
    <property type="match status" value="2"/>
</dbReference>
<dbReference type="STRING" id="1707952.A6A03_13065"/>
<dbReference type="InterPro" id="IPR036249">
    <property type="entry name" value="Thioredoxin-like_sf"/>
</dbReference>
<organism evidence="2 3">
    <name type="scientific">Chloroflexus islandicus</name>
    <dbReference type="NCBI Taxonomy" id="1707952"/>
    <lineage>
        <taxon>Bacteria</taxon>
        <taxon>Bacillati</taxon>
        <taxon>Chloroflexota</taxon>
        <taxon>Chloroflexia</taxon>
        <taxon>Chloroflexales</taxon>
        <taxon>Chloroflexineae</taxon>
        <taxon>Chloroflexaceae</taxon>
        <taxon>Chloroflexus</taxon>
    </lineage>
</organism>
<evidence type="ECO:0000313" key="2">
    <source>
        <dbReference type="EMBL" id="OAN46189.1"/>
    </source>
</evidence>
<dbReference type="AlphaFoldDB" id="A0A178MBQ3"/>
<dbReference type="PANTHER" id="PTHR37170:SF1">
    <property type="entry name" value="GLUTAREDOXIN-LIKE PROTEIN"/>
    <property type="match status" value="1"/>
</dbReference>
<dbReference type="CDD" id="cd02975">
    <property type="entry name" value="PfPDO_like_N"/>
    <property type="match status" value="1"/>
</dbReference>
<keyword evidence="3" id="KW-1185">Reference proteome</keyword>
<accession>A0A178MBQ3</accession>